<dbReference type="AlphaFoldDB" id="A0A9W3DFM6"/>
<reference evidence="2" key="2">
    <citation type="submission" date="2025-08" db="UniProtKB">
        <authorList>
            <consortium name="RefSeq"/>
        </authorList>
    </citation>
    <scope>IDENTIFICATION</scope>
    <source>
        <tissue evidence="2">Leaf</tissue>
    </source>
</reference>
<accession>A0A9W3DFM6</accession>
<dbReference type="GeneID" id="108852722"/>
<protein>
    <submittedName>
        <fullName evidence="2">Uncharacterized protein LOC108852722 isoform X2</fullName>
    </submittedName>
</protein>
<evidence type="ECO:0000313" key="1">
    <source>
        <dbReference type="Proteomes" id="UP000504610"/>
    </source>
</evidence>
<name>A0A9W3DFM6_RAPSA</name>
<sequence length="205" mass="22982">MAANRGLIPDDLNLDRLRNLVTSYIERDSETAIPALRRIADLLETEGKESKDLLQLLGLSKDKHPSPTFSGGDEKVALIWNVKTVTLDHTMLGLVVSTLVSLEKLKRIEKCLCDVISDGRVFILTRQFMPQPEVFPVVQVSQSVEREQHVSNAQKLIEFSGEFLDLVGGCSFEELEMDELEEVEDIVRKMESDLEKRAAVEGGEV</sequence>
<dbReference type="Proteomes" id="UP000504610">
    <property type="component" value="Chromosome 4"/>
</dbReference>
<keyword evidence="1" id="KW-1185">Reference proteome</keyword>
<organism evidence="1 2">
    <name type="scientific">Raphanus sativus</name>
    <name type="common">Radish</name>
    <name type="synonym">Raphanus raphanistrum var. sativus</name>
    <dbReference type="NCBI Taxonomy" id="3726"/>
    <lineage>
        <taxon>Eukaryota</taxon>
        <taxon>Viridiplantae</taxon>
        <taxon>Streptophyta</taxon>
        <taxon>Embryophyta</taxon>
        <taxon>Tracheophyta</taxon>
        <taxon>Spermatophyta</taxon>
        <taxon>Magnoliopsida</taxon>
        <taxon>eudicotyledons</taxon>
        <taxon>Gunneridae</taxon>
        <taxon>Pentapetalae</taxon>
        <taxon>rosids</taxon>
        <taxon>malvids</taxon>
        <taxon>Brassicales</taxon>
        <taxon>Brassicaceae</taxon>
        <taxon>Brassiceae</taxon>
        <taxon>Raphanus</taxon>
    </lineage>
</organism>
<reference evidence="1" key="1">
    <citation type="journal article" date="2019" name="Database">
        <title>The radish genome database (RadishGD): an integrated information resource for radish genomics.</title>
        <authorList>
            <person name="Yu H.J."/>
            <person name="Baek S."/>
            <person name="Lee Y.J."/>
            <person name="Cho A."/>
            <person name="Mun J.H."/>
        </authorList>
    </citation>
    <scope>NUCLEOTIDE SEQUENCE [LARGE SCALE GENOMIC DNA]</scope>
    <source>
        <strain evidence="1">cv. WK10039</strain>
    </source>
</reference>
<proteinExistence type="predicted"/>
<gene>
    <name evidence="2" type="primary">LOC108852722</name>
</gene>
<dbReference type="RefSeq" id="XP_056862681.1">
    <property type="nucleotide sequence ID" value="XM_057006701.1"/>
</dbReference>
<evidence type="ECO:0000313" key="2">
    <source>
        <dbReference type="RefSeq" id="XP_056862681.1"/>
    </source>
</evidence>